<organism evidence="3 4">
    <name type="scientific">Brevibacterium yomogidense</name>
    <dbReference type="NCBI Taxonomy" id="946573"/>
    <lineage>
        <taxon>Bacteria</taxon>
        <taxon>Bacillati</taxon>
        <taxon>Actinomycetota</taxon>
        <taxon>Actinomycetes</taxon>
        <taxon>Micrococcales</taxon>
        <taxon>Brevibacteriaceae</taxon>
        <taxon>Brevibacterium</taxon>
    </lineage>
</organism>
<proteinExistence type="predicted"/>
<evidence type="ECO:0000259" key="2">
    <source>
        <dbReference type="Pfam" id="PF02464"/>
    </source>
</evidence>
<dbReference type="EMBL" id="FWFF01000017">
    <property type="protein sequence ID" value="SLM99685.1"/>
    <property type="molecule type" value="Genomic_DNA"/>
</dbReference>
<dbReference type="SUPFAM" id="SSF142433">
    <property type="entry name" value="CinA-like"/>
    <property type="match status" value="1"/>
</dbReference>
<reference evidence="4" key="1">
    <citation type="submission" date="2017-02" db="EMBL/GenBank/DDBJ databases">
        <authorList>
            <person name="Dridi B."/>
        </authorList>
    </citation>
    <scope>NUCLEOTIDE SEQUENCE [LARGE SCALE GENOMIC DNA]</scope>
    <source>
        <strain evidence="4">B Co 03.10</strain>
    </source>
</reference>
<gene>
    <name evidence="3" type="ORF">FM105_11620</name>
</gene>
<dbReference type="Proteomes" id="UP000196581">
    <property type="component" value="Unassembled WGS sequence"/>
</dbReference>
<evidence type="ECO:0000313" key="3">
    <source>
        <dbReference type="EMBL" id="SLM99685.1"/>
    </source>
</evidence>
<dbReference type="Pfam" id="PF02464">
    <property type="entry name" value="CinA"/>
    <property type="match status" value="1"/>
</dbReference>
<dbReference type="InterPro" id="IPR036653">
    <property type="entry name" value="CinA-like_C"/>
</dbReference>
<evidence type="ECO:0000313" key="4">
    <source>
        <dbReference type="Proteomes" id="UP000196581"/>
    </source>
</evidence>
<name>A0A1X6XK38_9MICO</name>
<dbReference type="InterPro" id="IPR008136">
    <property type="entry name" value="CinA_C"/>
</dbReference>
<protein>
    <submittedName>
        <fullName evidence="3">C-terminal domain of CinA type S</fullName>
    </submittedName>
</protein>
<keyword evidence="4" id="KW-1185">Reference proteome</keyword>
<dbReference type="AlphaFoldDB" id="A0A1X6XK38"/>
<sequence>MTAEDVVRALADRGATLATCESLTAGLLGAAVASVPGASAVLRGGLITYATDLKASLAGVDESLLREHGPVHPEVARQMAAGARTACGATVGVACTGVAGPDSQDGHPVGRVFIAVDAGTDPGAVRELALEGDRERIRTATVEECLSTVLQVLRRTSDRESTRSAGRSEGCVRGRL</sequence>
<accession>A0A1X6XK38</accession>
<dbReference type="RefSeq" id="WP_087008276.1">
    <property type="nucleotide sequence ID" value="NZ_FWFF01000017.1"/>
</dbReference>
<dbReference type="Gene3D" id="3.90.950.20">
    <property type="entry name" value="CinA-like"/>
    <property type="match status" value="1"/>
</dbReference>
<feature type="domain" description="CinA C-terminal" evidence="2">
    <location>
        <begin position="3"/>
        <end position="152"/>
    </location>
</feature>
<feature type="region of interest" description="Disordered" evidence="1">
    <location>
        <begin position="156"/>
        <end position="176"/>
    </location>
</feature>
<evidence type="ECO:0000256" key="1">
    <source>
        <dbReference type="SAM" id="MobiDB-lite"/>
    </source>
</evidence>
<dbReference type="NCBIfam" id="TIGR00199">
    <property type="entry name" value="PncC_domain"/>
    <property type="match status" value="1"/>
</dbReference>